<keyword evidence="2" id="KW-1185">Reference proteome</keyword>
<dbReference type="PANTHER" id="PTHR28158:SF1">
    <property type="entry name" value="SMALL RIBOSOMAL SUBUNIT PROTEIN MS45"/>
    <property type="match status" value="1"/>
</dbReference>
<dbReference type="PANTHER" id="PTHR28158">
    <property type="entry name" value="37S RIBOSOMAL PROTEIN S35, MITOCHONDRIAL"/>
    <property type="match status" value="1"/>
</dbReference>
<dbReference type="Pfam" id="PF12298">
    <property type="entry name" value="Bot1p"/>
    <property type="match status" value="1"/>
</dbReference>
<dbReference type="GO" id="GO:0032543">
    <property type="term" value="P:mitochondrial translation"/>
    <property type="evidence" value="ECO:0007669"/>
    <property type="project" value="TreeGrafter"/>
</dbReference>
<reference evidence="1" key="1">
    <citation type="submission" date="2021-03" db="EMBL/GenBank/DDBJ databases">
        <title>Revisited historic fungal species revealed as producer of novel bioactive compounds through whole genome sequencing and comparative genomics.</title>
        <authorList>
            <person name="Vignolle G.A."/>
            <person name="Hochenegger N."/>
            <person name="Mach R.L."/>
            <person name="Mach-Aigner A.R."/>
            <person name="Javad Rahimi M."/>
            <person name="Salim K.A."/>
            <person name="Chan C.M."/>
            <person name="Lim L.B.L."/>
            <person name="Cai F."/>
            <person name="Druzhinina I.S."/>
            <person name="U'Ren J.M."/>
            <person name="Derntl C."/>
        </authorList>
    </citation>
    <scope>NUCLEOTIDE SEQUENCE</scope>
    <source>
        <strain evidence="1">TUCIM 5799</strain>
    </source>
</reference>
<organism evidence="1 2">
    <name type="scientific">Neoarthrinium moseri</name>
    <dbReference type="NCBI Taxonomy" id="1658444"/>
    <lineage>
        <taxon>Eukaryota</taxon>
        <taxon>Fungi</taxon>
        <taxon>Dikarya</taxon>
        <taxon>Ascomycota</taxon>
        <taxon>Pezizomycotina</taxon>
        <taxon>Sordariomycetes</taxon>
        <taxon>Xylariomycetidae</taxon>
        <taxon>Amphisphaeriales</taxon>
        <taxon>Apiosporaceae</taxon>
        <taxon>Neoarthrinium</taxon>
    </lineage>
</organism>
<evidence type="ECO:0000313" key="1">
    <source>
        <dbReference type="EMBL" id="KAI1865170.1"/>
    </source>
</evidence>
<dbReference type="InterPro" id="IPR021036">
    <property type="entry name" value="Ribosomal_mS45"/>
</dbReference>
<comment type="caution">
    <text evidence="1">The sequence shown here is derived from an EMBL/GenBank/DDBJ whole genome shotgun (WGS) entry which is preliminary data.</text>
</comment>
<dbReference type="GO" id="GO:0003735">
    <property type="term" value="F:structural constituent of ribosome"/>
    <property type="evidence" value="ECO:0007669"/>
    <property type="project" value="TreeGrafter"/>
</dbReference>
<accession>A0A9P9WIM3</accession>
<name>A0A9P9WIM3_9PEZI</name>
<dbReference type="EMBL" id="JAFIMR010000022">
    <property type="protein sequence ID" value="KAI1865170.1"/>
    <property type="molecule type" value="Genomic_DNA"/>
</dbReference>
<proteinExistence type="predicted"/>
<dbReference type="Proteomes" id="UP000829685">
    <property type="component" value="Unassembled WGS sequence"/>
</dbReference>
<dbReference type="AlphaFoldDB" id="A0A9P9WIM3"/>
<protein>
    <submittedName>
        <fullName evidence="1">Uncharacterized protein</fullName>
    </submittedName>
</protein>
<dbReference type="OrthoDB" id="10052321at2759"/>
<gene>
    <name evidence="1" type="ORF">JX265_008217</name>
</gene>
<evidence type="ECO:0000313" key="2">
    <source>
        <dbReference type="Proteomes" id="UP000829685"/>
    </source>
</evidence>
<dbReference type="GO" id="GO:0005763">
    <property type="term" value="C:mitochondrial small ribosomal subunit"/>
    <property type="evidence" value="ECO:0007669"/>
    <property type="project" value="TreeGrafter"/>
</dbReference>
<sequence length="342" mass="38359">MPPRIASASVAPSTSALLQISAGARVVRAPAQQQACAGFSTTASRAYNPKARRAFWKWLSGPGNAYRKAPAESKTLYLGKNRNPFRPEGKDEGAIGSKVPFPLNPNFRSTPILSNQSRELIWNKVMRKGETIKAVSAELGVDITRVAAVVRLKEVEKDWIAKGIKLAWPYARAIRHMLPVKSYNPEVLNKPLEDINELHVHPHTMKQLYWPTSESRQFTREDAAKAFHRNMLSADKRVPHPELIRMERDLFKGVNPSKAKKNFLRAVELSESKAAQAKIRIAQAEEQDTTRINTKRFEFRFKEINSEDVGPDGRKITAVGARYGRPSYDRVKGAVKIPTSVP</sequence>